<organism evidence="1 2">
    <name type="scientific">Linum trigynum</name>
    <dbReference type="NCBI Taxonomy" id="586398"/>
    <lineage>
        <taxon>Eukaryota</taxon>
        <taxon>Viridiplantae</taxon>
        <taxon>Streptophyta</taxon>
        <taxon>Embryophyta</taxon>
        <taxon>Tracheophyta</taxon>
        <taxon>Spermatophyta</taxon>
        <taxon>Magnoliopsida</taxon>
        <taxon>eudicotyledons</taxon>
        <taxon>Gunneridae</taxon>
        <taxon>Pentapetalae</taxon>
        <taxon>rosids</taxon>
        <taxon>fabids</taxon>
        <taxon>Malpighiales</taxon>
        <taxon>Linaceae</taxon>
        <taxon>Linum</taxon>
    </lineage>
</organism>
<accession>A0AAV2GR09</accession>
<dbReference type="Proteomes" id="UP001497516">
    <property type="component" value="Chromosome 9"/>
</dbReference>
<dbReference type="EMBL" id="OZ034822">
    <property type="protein sequence ID" value="CAL1413226.1"/>
    <property type="molecule type" value="Genomic_DNA"/>
</dbReference>
<name>A0AAV2GR09_9ROSI</name>
<reference evidence="1 2" key="1">
    <citation type="submission" date="2024-04" db="EMBL/GenBank/DDBJ databases">
        <authorList>
            <person name="Fracassetti M."/>
        </authorList>
    </citation>
    <scope>NUCLEOTIDE SEQUENCE [LARGE SCALE GENOMIC DNA]</scope>
</reference>
<dbReference type="AlphaFoldDB" id="A0AAV2GR09"/>
<evidence type="ECO:0000313" key="1">
    <source>
        <dbReference type="EMBL" id="CAL1413226.1"/>
    </source>
</evidence>
<evidence type="ECO:0000313" key="2">
    <source>
        <dbReference type="Proteomes" id="UP001497516"/>
    </source>
</evidence>
<evidence type="ECO:0008006" key="3">
    <source>
        <dbReference type="Google" id="ProtNLM"/>
    </source>
</evidence>
<protein>
    <recommendedName>
        <fullName evidence="3">Retrotransposon gag domain-containing protein</fullName>
    </recommendedName>
</protein>
<proteinExistence type="predicted"/>
<sequence>MWKQLVDTYSTASVARQYEMQCALDRLEQGDHDITTYLTAAHELWTEEDLLTQSLRPAATSAVLIEKRKHARLLHFLMHLRPNMNPLDRLSFTEGRC</sequence>
<keyword evidence="2" id="KW-1185">Reference proteome</keyword>
<gene>
    <name evidence="1" type="ORF">LTRI10_LOCUS52473</name>
</gene>